<dbReference type="GO" id="GO:0016740">
    <property type="term" value="F:transferase activity"/>
    <property type="evidence" value="ECO:0007669"/>
    <property type="project" value="UniProtKB-KW"/>
</dbReference>
<keyword evidence="3 4" id="KW-0472">Membrane</keyword>
<dbReference type="KEGG" id="nia:A8C56_16295"/>
<dbReference type="GO" id="GO:0004180">
    <property type="term" value="F:carboxypeptidase activity"/>
    <property type="evidence" value="ECO:0007669"/>
    <property type="project" value="UniProtKB-KW"/>
</dbReference>
<name>A0A1A9I440_9BACT</name>
<dbReference type="Gene3D" id="3.40.710.10">
    <property type="entry name" value="DD-peptidase/beta-lactamase superfamily"/>
    <property type="match status" value="1"/>
</dbReference>
<dbReference type="GO" id="GO:0005886">
    <property type="term" value="C:plasma membrane"/>
    <property type="evidence" value="ECO:0007669"/>
    <property type="project" value="TreeGrafter"/>
</dbReference>
<dbReference type="Proteomes" id="UP000077667">
    <property type="component" value="Chromosome"/>
</dbReference>
<accession>A0A1A9I440</accession>
<dbReference type="Pfam" id="PF03793">
    <property type="entry name" value="PASTA"/>
    <property type="match status" value="1"/>
</dbReference>
<dbReference type="SMART" id="SM00740">
    <property type="entry name" value="PASTA"/>
    <property type="match status" value="1"/>
</dbReference>
<dbReference type="InterPro" id="IPR005543">
    <property type="entry name" value="PASTA_dom"/>
</dbReference>
<dbReference type="Gene3D" id="3.90.1310.10">
    <property type="entry name" value="Penicillin-binding protein 2a (Domain 2)"/>
    <property type="match status" value="1"/>
</dbReference>
<dbReference type="PROSITE" id="PS51178">
    <property type="entry name" value="PASTA"/>
    <property type="match status" value="1"/>
</dbReference>
<keyword evidence="2" id="KW-0378">Hydrolase</keyword>
<evidence type="ECO:0000256" key="4">
    <source>
        <dbReference type="SAM" id="Phobius"/>
    </source>
</evidence>
<dbReference type="InterPro" id="IPR012338">
    <property type="entry name" value="Beta-lactam/transpept-like"/>
</dbReference>
<dbReference type="InterPro" id="IPR050515">
    <property type="entry name" value="Beta-lactam/transpept"/>
</dbReference>
<dbReference type="Gene3D" id="3.30.10.20">
    <property type="match status" value="1"/>
</dbReference>
<dbReference type="CDD" id="cd06575">
    <property type="entry name" value="PASTA_Pbp2x-like_2"/>
    <property type="match status" value="1"/>
</dbReference>
<dbReference type="SUPFAM" id="SSF54184">
    <property type="entry name" value="Penicillin-binding protein 2x (pbp-2x), c-terminal domain"/>
    <property type="match status" value="1"/>
</dbReference>
<dbReference type="STRING" id="1176587.A8C56_16295"/>
<dbReference type="OrthoDB" id="9804124at2"/>
<dbReference type="RefSeq" id="WP_067758285.1">
    <property type="nucleotide sequence ID" value="NZ_CP015772.1"/>
</dbReference>
<dbReference type="EMBL" id="CP015772">
    <property type="protein sequence ID" value="ANH82313.1"/>
    <property type="molecule type" value="Genomic_DNA"/>
</dbReference>
<evidence type="ECO:0000259" key="5">
    <source>
        <dbReference type="PROSITE" id="PS51178"/>
    </source>
</evidence>
<evidence type="ECO:0000256" key="1">
    <source>
        <dbReference type="ARBA" id="ARBA00004370"/>
    </source>
</evidence>
<dbReference type="GO" id="GO:0071555">
    <property type="term" value="P:cell wall organization"/>
    <property type="evidence" value="ECO:0007669"/>
    <property type="project" value="TreeGrafter"/>
</dbReference>
<organism evidence="6 7">
    <name type="scientific">Niabella ginsenosidivorans</name>
    <dbReference type="NCBI Taxonomy" id="1176587"/>
    <lineage>
        <taxon>Bacteria</taxon>
        <taxon>Pseudomonadati</taxon>
        <taxon>Bacteroidota</taxon>
        <taxon>Chitinophagia</taxon>
        <taxon>Chitinophagales</taxon>
        <taxon>Chitinophagaceae</taxon>
        <taxon>Niabella</taxon>
    </lineage>
</organism>
<feature type="domain" description="PASTA" evidence="5">
    <location>
        <begin position="652"/>
        <end position="710"/>
    </location>
</feature>
<dbReference type="Pfam" id="PF00905">
    <property type="entry name" value="Transpeptidase"/>
    <property type="match status" value="1"/>
</dbReference>
<dbReference type="Gene3D" id="3.30.450.330">
    <property type="match status" value="1"/>
</dbReference>
<evidence type="ECO:0000256" key="2">
    <source>
        <dbReference type="ARBA" id="ARBA00022645"/>
    </source>
</evidence>
<dbReference type="AlphaFoldDB" id="A0A1A9I440"/>
<dbReference type="PANTHER" id="PTHR30627:SF1">
    <property type="entry name" value="PEPTIDOGLYCAN D,D-TRANSPEPTIDASE FTSI"/>
    <property type="match status" value="1"/>
</dbReference>
<evidence type="ECO:0000313" key="7">
    <source>
        <dbReference type="Proteomes" id="UP000077667"/>
    </source>
</evidence>
<comment type="subcellular location">
    <subcellularLocation>
        <location evidence="1">Membrane</location>
    </subcellularLocation>
</comment>
<dbReference type="InterPro" id="IPR036138">
    <property type="entry name" value="PBP_dimer_sf"/>
</dbReference>
<feature type="transmembrane region" description="Helical" evidence="4">
    <location>
        <begin position="7"/>
        <end position="26"/>
    </location>
</feature>
<dbReference type="SUPFAM" id="SSF56519">
    <property type="entry name" value="Penicillin binding protein dimerisation domain"/>
    <property type="match status" value="1"/>
</dbReference>
<dbReference type="Pfam" id="PF03717">
    <property type="entry name" value="PBP_dimer"/>
    <property type="match status" value="1"/>
</dbReference>
<reference evidence="6 7" key="1">
    <citation type="submission" date="2016-05" db="EMBL/GenBank/DDBJ databases">
        <title>Niabella ginsenosidivorans BS26 whole genome sequencing.</title>
        <authorList>
            <person name="Im W.T."/>
            <person name="Siddiqi M.Z."/>
        </authorList>
    </citation>
    <scope>NUCLEOTIDE SEQUENCE [LARGE SCALE GENOMIC DNA]</scope>
    <source>
        <strain evidence="6 7">BS26</strain>
    </source>
</reference>
<evidence type="ECO:0000256" key="3">
    <source>
        <dbReference type="ARBA" id="ARBA00023136"/>
    </source>
</evidence>
<gene>
    <name evidence="6" type="ORF">A8C56_16295</name>
</gene>
<dbReference type="InterPro" id="IPR005311">
    <property type="entry name" value="PBP_dimer"/>
</dbReference>
<proteinExistence type="predicted"/>
<keyword evidence="7" id="KW-1185">Reference proteome</keyword>
<keyword evidence="4" id="KW-0812">Transmembrane</keyword>
<keyword evidence="4" id="KW-1133">Transmembrane helix</keyword>
<evidence type="ECO:0000313" key="6">
    <source>
        <dbReference type="EMBL" id="ANH82313.1"/>
    </source>
</evidence>
<keyword evidence="2" id="KW-0121">Carboxypeptidase</keyword>
<keyword evidence="2" id="KW-0645">Protease</keyword>
<dbReference type="InterPro" id="IPR001460">
    <property type="entry name" value="PCN-bd_Tpept"/>
</dbReference>
<sequence length="710" mass="78279">MEIKKDILWRVYLCFIGIVLLCIIVLGKATVIQRVQGDHWRNMGDSMHQKIVEINADRGTIFSEDGQMLSTSLPQFDIYMDFMADGLRDKNGKVYKENIDSFAAAMASYFKDKTAKEYRKEFDEAYKKGSRYYTLKKKLSFEDYKSLRQFPLVRLGKNKSGIIVEETSKRIAPFGLLANRTIGLSREYVNSDGKIKKMNVGLEMSYDSLLNGQNGQRVVRYISGGAVPVEGFQVEPENGRDIYTTIDVNMQDITETALLRMMMTCQGEYGTAIVMETKTGKIKAIANLGRNPNDTTYWENDNYALRVTEPGSTIKMVTFLAAMDKGSSKPSDLVEVGSAGRMQVGPRMVTDAERMPKPVMTIEECIAHSSNVGMSKVALKAFGKNPAEFGEYLHKFHMDTKSPIDLANVPRPRMAPLAADHGGLMNMLTMSFGYAVQVSPLQTLTLYNAVANNGVMVKPYLVNSIRNQGVVVKQMHPEVLLDPLCKPSTLKAAQESLRMTVTEGSAKKALQDLPFPVAGKTGTAHVADGNIKYGNNVYQASFVGYFPANNPQYTCIVVIRTHPGAAVHFGGLLAAPVFREIATKIYSMYVDRKTPKGYEGSKDSSTYFYAGSAKAVRNVLNILGIPYVDSTQSDQWVTMYANRFKPVVTGSTVKGNVMPNVQGMGLRDAISLLEKMGLRVRIQGSGKVAGQSILPGAAFTKGQAVILNLA</sequence>
<dbReference type="SUPFAM" id="SSF56601">
    <property type="entry name" value="beta-lactamase/transpeptidase-like"/>
    <property type="match status" value="1"/>
</dbReference>
<keyword evidence="6" id="KW-0808">Transferase</keyword>
<dbReference type="PANTHER" id="PTHR30627">
    <property type="entry name" value="PEPTIDOGLYCAN D,D-TRANSPEPTIDASE"/>
    <property type="match status" value="1"/>
</dbReference>
<protein>
    <submittedName>
        <fullName evidence="6">Peptidoglycan glycosyltransferase</fullName>
    </submittedName>
</protein>
<dbReference type="GO" id="GO:0008658">
    <property type="term" value="F:penicillin binding"/>
    <property type="evidence" value="ECO:0007669"/>
    <property type="project" value="InterPro"/>
</dbReference>